<name>A0A9P1C8Z4_9DINO</name>
<dbReference type="EMBL" id="CAMXCT030001069">
    <property type="protein sequence ID" value="CAL4773630.1"/>
    <property type="molecule type" value="Genomic_DNA"/>
</dbReference>
<dbReference type="OrthoDB" id="448265at2759"/>
<dbReference type="AlphaFoldDB" id="A0A9P1C8Z4"/>
<accession>A0A9P1C8Z4</accession>
<evidence type="ECO:0000313" key="3">
    <source>
        <dbReference type="Proteomes" id="UP001152797"/>
    </source>
</evidence>
<gene>
    <name evidence="1" type="ORF">C1SCF055_LOCUS13684</name>
</gene>
<evidence type="ECO:0000313" key="2">
    <source>
        <dbReference type="EMBL" id="CAL1139693.1"/>
    </source>
</evidence>
<evidence type="ECO:0000313" key="1">
    <source>
        <dbReference type="EMBL" id="CAI3986318.1"/>
    </source>
</evidence>
<reference evidence="1" key="1">
    <citation type="submission" date="2022-10" db="EMBL/GenBank/DDBJ databases">
        <authorList>
            <person name="Chen Y."/>
            <person name="Dougan E. K."/>
            <person name="Chan C."/>
            <person name="Rhodes N."/>
            <person name="Thang M."/>
        </authorList>
    </citation>
    <scope>NUCLEOTIDE SEQUENCE</scope>
</reference>
<protein>
    <submittedName>
        <fullName evidence="1">Uncharacterized protein</fullName>
    </submittedName>
</protein>
<comment type="caution">
    <text evidence="1">The sequence shown here is derived from an EMBL/GenBank/DDBJ whole genome shotgun (WGS) entry which is preliminary data.</text>
</comment>
<proteinExistence type="predicted"/>
<dbReference type="Proteomes" id="UP001152797">
    <property type="component" value="Unassembled WGS sequence"/>
</dbReference>
<sequence>MAVPNDDLSLSAAIEATEHLTLRELTTHVHVGPLPIGTMTPLALPLKEINPNSPAIKHFLDIIYDVDPNRVNVDNLKAIIRNQAWSELPDVMQMASRPTFDYVSQYFLLPQVNEKVCLIKHFYIKDDKIKGQYVARLVKGQGFEISWQGVNKHKARRGFQYMLEQLGGNQFRRFSLSAEKRKVIAGRPPANGEDQDAGWDFIIQHGERDKGNLKQLRWIHRNINGDGSPIHGWNEKLVQRALDSLANDGTMAAVISRYNLTIDALEPDVLEIIEKVVPHLRGHALWLLGEPGVGKSASDFDFFRGVFFDKTCPALHDDGEIGGELIKKKKAFSDVGDQETILKERWTAAKFVQHQMRIVLDNQYDPADEPPEVALEDFISHTAFMKLVKPALGSIAAADARAILKRAVFMVFTKEFIYYRFPTEKEVDVKRLKWPRGDLLKDSCKHIIGNMKAGGPMPDDYEDRQEFPGQRFRHLRSASVFINLSDTPPRASGGASSQQDEISLPAVGEAPDEGELEADNSGGASYNDACLIVSLQNLGLPVSCPSHGPFSVSFGNTLLLPLGVQMCNLIRPKSLANGNYIVHDKSHAHFFALQVREGLILKKDGDHTSRLSLSTVMNMLTSDVYTFYIFQRQSPAASLSVGCSGRTCYGHNYRWENGKKINTVALADLTDDVLFINSKKAFSVKYLKYHEELFFRGHLSSAAVSHAYHTVHEDADAHILSHFHKLHGNAIFYFMAIRELEALDVHQSIVIDDELNDAHLELYESYCLSSLLPPADRRKVTSLVIDGHQKVKMQCAEAPSKRAGRPRKSETTVGNYTNGWMMACDPTSGRILGLQSMFEPEDNQVASDTLEKILWLYPKADCLIYDRACAFQSFANANANLEQIKFSSVDAFHAHSHSKTCPCNPRASVYTHIFLQT</sequence>
<keyword evidence="3" id="KW-1185">Reference proteome</keyword>
<dbReference type="EMBL" id="CAMXCT020001069">
    <property type="protein sequence ID" value="CAL1139693.1"/>
    <property type="molecule type" value="Genomic_DNA"/>
</dbReference>
<organism evidence="1">
    <name type="scientific">Cladocopium goreaui</name>
    <dbReference type="NCBI Taxonomy" id="2562237"/>
    <lineage>
        <taxon>Eukaryota</taxon>
        <taxon>Sar</taxon>
        <taxon>Alveolata</taxon>
        <taxon>Dinophyceae</taxon>
        <taxon>Suessiales</taxon>
        <taxon>Symbiodiniaceae</taxon>
        <taxon>Cladocopium</taxon>
    </lineage>
</organism>
<reference evidence="2" key="2">
    <citation type="submission" date="2024-04" db="EMBL/GenBank/DDBJ databases">
        <authorList>
            <person name="Chen Y."/>
            <person name="Shah S."/>
            <person name="Dougan E. K."/>
            <person name="Thang M."/>
            <person name="Chan C."/>
        </authorList>
    </citation>
    <scope>NUCLEOTIDE SEQUENCE [LARGE SCALE GENOMIC DNA]</scope>
</reference>
<dbReference type="EMBL" id="CAMXCT010001069">
    <property type="protein sequence ID" value="CAI3986318.1"/>
    <property type="molecule type" value="Genomic_DNA"/>
</dbReference>